<organism evidence="1 2">
    <name type="scientific">Kaustia mangrovi</name>
    <dbReference type="NCBI Taxonomy" id="2593653"/>
    <lineage>
        <taxon>Bacteria</taxon>
        <taxon>Pseudomonadati</taxon>
        <taxon>Pseudomonadota</taxon>
        <taxon>Alphaproteobacteria</taxon>
        <taxon>Hyphomicrobiales</taxon>
        <taxon>Parvibaculaceae</taxon>
        <taxon>Kaustia</taxon>
    </lineage>
</organism>
<dbReference type="Gene3D" id="2.40.100.20">
    <property type="match status" value="1"/>
</dbReference>
<accession>A0A7S8C3X8</accession>
<evidence type="ECO:0000313" key="1">
    <source>
        <dbReference type="EMBL" id="QPC42906.1"/>
    </source>
</evidence>
<dbReference type="KEGG" id="kmn:HW532_09520"/>
<reference evidence="1 2" key="1">
    <citation type="submission" date="2020-06" db="EMBL/GenBank/DDBJ databases">
        <title>Genome sequence of 2 isolates from Red Sea Mangroves.</title>
        <authorList>
            <person name="Sefrji F."/>
            <person name="Michoud G."/>
            <person name="Merlino G."/>
            <person name="Daffonchio D."/>
        </authorList>
    </citation>
    <scope>NUCLEOTIDE SEQUENCE [LARGE SCALE GENOMIC DNA]</scope>
    <source>
        <strain evidence="1 2">R1DC25</strain>
    </source>
</reference>
<keyword evidence="2" id="KW-1185">Reference proteome</keyword>
<evidence type="ECO:0000313" key="2">
    <source>
        <dbReference type="Proteomes" id="UP000593594"/>
    </source>
</evidence>
<dbReference type="Proteomes" id="UP000593594">
    <property type="component" value="Chromosome"/>
</dbReference>
<name>A0A7S8C3X8_9HYPH</name>
<gene>
    <name evidence="1" type="ORF">HW532_09520</name>
</gene>
<dbReference type="RefSeq" id="WP_213164146.1">
    <property type="nucleotide sequence ID" value="NZ_CP058214.1"/>
</dbReference>
<dbReference type="EMBL" id="CP058214">
    <property type="protein sequence ID" value="QPC42906.1"/>
    <property type="molecule type" value="Genomic_DNA"/>
</dbReference>
<dbReference type="AlphaFoldDB" id="A0A7S8C3X8"/>
<proteinExistence type="predicted"/>
<sequence>MSGELIFRVEGEDHPIELADGFAPETLRAVTGLVPAAIDIHCAKIAGCHIMWPVPFLARLEAAQDVLSMPPGAFFYWPERQYLEITYDALQAEAAEVNYLGRLKHDPAWLRDYAERQRREQGRAVFTAELLPGPGLQPAHRPEPAPVAEPLATVRRARIAAWEAEPEEIAELLGRRGQMIPFGPLHMAEGEMRKLHELLWRLWEGRGETRSDADKRKIAVFALKAAISRVAGFCHLLETGAVLEAGIACLEDGACETDAALEDLILYCGRIAAWLDLHICWWPMNETTLGALGATDTEGRES</sequence>
<protein>
    <submittedName>
        <fullName evidence="1">Uncharacterized protein</fullName>
    </submittedName>
</protein>